<dbReference type="RefSeq" id="WP_146368684.1">
    <property type="nucleotide sequence ID" value="NZ_CP042295.1"/>
</dbReference>
<evidence type="ECO:0000313" key="2">
    <source>
        <dbReference type="EMBL" id="QDY87128.1"/>
    </source>
</evidence>
<organism evidence="2 3">
    <name type="scientific">Mycoplasma anserisalpingitidis</name>
    <dbReference type="NCBI Taxonomy" id="519450"/>
    <lineage>
        <taxon>Bacteria</taxon>
        <taxon>Bacillati</taxon>
        <taxon>Mycoplasmatota</taxon>
        <taxon>Mollicutes</taxon>
        <taxon>Mycoplasmataceae</taxon>
        <taxon>Mycoplasma</taxon>
    </lineage>
</organism>
<feature type="transmembrane region" description="Helical" evidence="1">
    <location>
        <begin position="122"/>
        <end position="144"/>
    </location>
</feature>
<keyword evidence="1" id="KW-1133">Transmembrane helix</keyword>
<dbReference type="AlphaFoldDB" id="A0A5B8K0B7"/>
<evidence type="ECO:0000256" key="1">
    <source>
        <dbReference type="SAM" id="Phobius"/>
    </source>
</evidence>
<proteinExistence type="predicted"/>
<keyword evidence="1" id="KW-0812">Transmembrane</keyword>
<dbReference type="EMBL" id="CP042295">
    <property type="protein sequence ID" value="QDY87128.1"/>
    <property type="molecule type" value="Genomic_DNA"/>
</dbReference>
<feature type="transmembrane region" description="Helical" evidence="1">
    <location>
        <begin position="48"/>
        <end position="71"/>
    </location>
</feature>
<sequence>MKNKNSLFYVQIITLVTSLIVIFTLSITLILFKTVLKDIDIYNKSLSLFIIIFILVLIIFLISIISNVFVVKTIKKLKNSFNLNNLVDFYANSKYDISISKDVYNVLIWKKNKWIIILKTSLFLLTINWTVLFITSVIYSNLIINESSFSSDPLYYIFGWNVNLLINKFNLSTLIFIIFEIMCLTVFNFVNNKYKKCLDTVFDEINKKVIQYRENSSIRFE</sequence>
<evidence type="ECO:0000313" key="3">
    <source>
        <dbReference type="Proteomes" id="UP000318927"/>
    </source>
</evidence>
<keyword evidence="3" id="KW-1185">Reference proteome</keyword>
<dbReference type="KEGG" id="mans:FRW55_03110"/>
<feature type="transmembrane region" description="Helical" evidence="1">
    <location>
        <begin position="169"/>
        <end position="190"/>
    </location>
</feature>
<feature type="transmembrane region" description="Helical" evidence="1">
    <location>
        <begin position="12"/>
        <end position="36"/>
    </location>
</feature>
<accession>A0A5B8K0B7</accession>
<dbReference type="OrthoDB" id="9941418at2"/>
<dbReference type="Proteomes" id="UP000318927">
    <property type="component" value="Chromosome"/>
</dbReference>
<protein>
    <submittedName>
        <fullName evidence="2">Uncharacterized protein</fullName>
    </submittedName>
</protein>
<keyword evidence="1" id="KW-0472">Membrane</keyword>
<name>A0A5B8K0B7_9MOLU</name>
<gene>
    <name evidence="2" type="ORF">FRW55_03110</name>
</gene>
<reference evidence="2 3" key="1">
    <citation type="journal article" date="2019" name="Microbiol. Resour. Announc.">
        <title>Complete Genome Sequences of Three Mycoplasma anserisalpingitis (Mycoplasma sp. 1220) Strains.</title>
        <authorList>
            <person name="Grozner D."/>
            <person name="Forro B."/>
            <person name="Kovacs A.B."/>
            <person name="Marton S."/>
            <person name="Banyai K."/>
            <person name="Kreizinger Z."/>
            <person name="Sulyok K.M."/>
            <person name="Gyuranecz M."/>
        </authorList>
    </citation>
    <scope>NUCLEOTIDE SEQUENCE [LARGE SCALE GENOMIC DNA]</scope>
    <source>
        <strain evidence="2 3">ATCC:BAA-2147</strain>
    </source>
</reference>